<comment type="pathway">
    <text evidence="2">Phenylpropanoid metabolism.</text>
</comment>
<evidence type="ECO:0000256" key="6">
    <source>
        <dbReference type="ARBA" id="ARBA00022964"/>
    </source>
</evidence>
<dbReference type="GO" id="GO:0016706">
    <property type="term" value="F:2-oxoglutarate-dependent dioxygenase activity"/>
    <property type="evidence" value="ECO:0007669"/>
    <property type="project" value="UniProtKB-ARBA"/>
</dbReference>
<evidence type="ECO:0000256" key="9">
    <source>
        <dbReference type="ARBA" id="ARBA00048503"/>
    </source>
</evidence>
<evidence type="ECO:0000256" key="2">
    <source>
        <dbReference type="ARBA" id="ARBA00004918"/>
    </source>
</evidence>
<dbReference type="Gene3D" id="2.60.120.330">
    <property type="entry name" value="B-lactam Antibiotic, Isopenicillin N Synthase, Chain"/>
    <property type="match status" value="1"/>
</dbReference>
<evidence type="ECO:0000256" key="1">
    <source>
        <dbReference type="ARBA" id="ARBA00001961"/>
    </source>
</evidence>
<dbReference type="OrthoDB" id="288590at2759"/>
<dbReference type="InterPro" id="IPR027443">
    <property type="entry name" value="IPNS-like_sf"/>
</dbReference>
<reference evidence="12 13" key="1">
    <citation type="journal article" date="2017" name="Nat. Commun.">
        <title>Genome assembly with in vitro proximity ligation data and whole-genome triplication in lettuce.</title>
        <authorList>
            <person name="Reyes-Chin-Wo S."/>
            <person name="Wang Z."/>
            <person name="Yang X."/>
            <person name="Kozik A."/>
            <person name="Arikit S."/>
            <person name="Song C."/>
            <person name="Xia L."/>
            <person name="Froenicke L."/>
            <person name="Lavelle D.O."/>
            <person name="Truco M.J."/>
            <person name="Xia R."/>
            <person name="Zhu S."/>
            <person name="Xu C."/>
            <person name="Xu H."/>
            <person name="Xu X."/>
            <person name="Cox K."/>
            <person name="Korf I."/>
            <person name="Meyers B.C."/>
            <person name="Michelmore R.W."/>
        </authorList>
    </citation>
    <scope>NUCLEOTIDE SEQUENCE [LARGE SCALE GENOMIC DNA]</scope>
    <source>
        <strain evidence="13">cv. Salinas</strain>
        <tissue evidence="12">Seedlings</tissue>
    </source>
</reference>
<dbReference type="InterPro" id="IPR005123">
    <property type="entry name" value="Oxoglu/Fe-dep_dioxygenase_dom"/>
</dbReference>
<keyword evidence="13" id="KW-1185">Reference proteome</keyword>
<gene>
    <name evidence="12" type="ORF">LSAT_V11C100046120</name>
</gene>
<comment type="similarity">
    <text evidence="3 10">Belongs to the iron/ascorbate-dependent oxidoreductase family.</text>
</comment>
<dbReference type="PROSITE" id="PS51471">
    <property type="entry name" value="FE2OG_OXY"/>
    <property type="match status" value="1"/>
</dbReference>
<comment type="cofactor">
    <cofactor evidence="1">
        <name>L-ascorbate</name>
        <dbReference type="ChEBI" id="CHEBI:38290"/>
    </cofactor>
</comment>
<dbReference type="Proteomes" id="UP000235145">
    <property type="component" value="Unassembled WGS sequence"/>
</dbReference>
<protein>
    <recommendedName>
        <fullName evidence="4">feruloyl-CoA 6-hydroxylase</fullName>
        <ecNumber evidence="4">1.14.11.61</ecNumber>
    </recommendedName>
</protein>
<evidence type="ECO:0000256" key="4">
    <source>
        <dbReference type="ARBA" id="ARBA00012885"/>
    </source>
</evidence>
<comment type="catalytic activity">
    <reaction evidence="9">
        <text>(E)-feruloyl-CoA + 2-oxoglutarate + O2 = (E)-6-hydroxyferuloyl-CoA + succinate + CO2</text>
        <dbReference type="Rhea" id="RHEA:57856"/>
        <dbReference type="ChEBI" id="CHEBI:15379"/>
        <dbReference type="ChEBI" id="CHEBI:16526"/>
        <dbReference type="ChEBI" id="CHEBI:16810"/>
        <dbReference type="ChEBI" id="CHEBI:30031"/>
        <dbReference type="ChEBI" id="CHEBI:87305"/>
        <dbReference type="ChEBI" id="CHEBI:142390"/>
        <dbReference type="EC" id="1.14.11.61"/>
    </reaction>
</comment>
<evidence type="ECO:0000313" key="12">
    <source>
        <dbReference type="EMBL" id="KAJ0227752.1"/>
    </source>
</evidence>
<dbReference type="GO" id="GO:0009805">
    <property type="term" value="P:coumarin biosynthetic process"/>
    <property type="evidence" value="ECO:0007669"/>
    <property type="project" value="UniProtKB-ARBA"/>
</dbReference>
<dbReference type="Pfam" id="PF14226">
    <property type="entry name" value="DIOX_N"/>
    <property type="match status" value="1"/>
</dbReference>
<name>A0A9R1WJ74_LACSA</name>
<evidence type="ECO:0000256" key="10">
    <source>
        <dbReference type="RuleBase" id="RU003682"/>
    </source>
</evidence>
<evidence type="ECO:0000313" key="13">
    <source>
        <dbReference type="Proteomes" id="UP000235145"/>
    </source>
</evidence>
<evidence type="ECO:0000256" key="7">
    <source>
        <dbReference type="ARBA" id="ARBA00023002"/>
    </source>
</evidence>
<evidence type="ECO:0000256" key="3">
    <source>
        <dbReference type="ARBA" id="ARBA00008056"/>
    </source>
</evidence>
<evidence type="ECO:0000259" key="11">
    <source>
        <dbReference type="PROSITE" id="PS51471"/>
    </source>
</evidence>
<keyword evidence="5 10" id="KW-0479">Metal-binding</keyword>
<evidence type="ECO:0000256" key="5">
    <source>
        <dbReference type="ARBA" id="ARBA00022723"/>
    </source>
</evidence>
<feature type="domain" description="Fe2OG dioxygenase" evidence="11">
    <location>
        <begin position="205"/>
        <end position="306"/>
    </location>
</feature>
<sequence>MATSVIATPELKRFVVDEGHGVKGVSDLKLKTLPELFIQPVERRLDVTKVLQDELIPVIDLSNYEDPEVMKSICYAAEKWGFFQIVNHGIPLNIIDGVKDATHKFFELSTDEKKKYSSQNSPSKNVTILTSFNPEVDKAYEWKDHLSCFYVSDEEALEFWPSVCKYQLLEYLKTSDSLIKRLLELLIKGLGIPKINEKNKPILMGAKSINLNYYPICPNPELSIGASSHSDVSTLTVLLQDHNGGLYVRKLDSDNWIHVPPVKEALTINIGDALQIMSNGRYKSVEHKVVANGYENRISVPIFVNPRPTDVIGPFSELINNGEKALYKQVLYSDYMKHFFKKSTNGKETVDFAKI</sequence>
<comment type="caution">
    <text evidence="12">The sequence shown here is derived from an EMBL/GenBank/DDBJ whole genome shotgun (WGS) entry which is preliminary data.</text>
</comment>
<dbReference type="InterPro" id="IPR044861">
    <property type="entry name" value="IPNS-like_FE2OG_OXY"/>
</dbReference>
<accession>A0A9R1WJ74</accession>
<dbReference type="EMBL" id="NBSK02000001">
    <property type="protein sequence ID" value="KAJ0227752.1"/>
    <property type="molecule type" value="Genomic_DNA"/>
</dbReference>
<keyword evidence="7 10" id="KW-0560">Oxidoreductase</keyword>
<keyword evidence="6" id="KW-0223">Dioxygenase</keyword>
<dbReference type="PANTHER" id="PTHR47991">
    <property type="entry name" value="OXOGLUTARATE/IRON-DEPENDENT DIOXYGENASE"/>
    <property type="match status" value="1"/>
</dbReference>
<dbReference type="InterPro" id="IPR050295">
    <property type="entry name" value="Plant_2OG-oxidoreductases"/>
</dbReference>
<dbReference type="GO" id="GO:0002238">
    <property type="term" value="P:response to molecule of fungal origin"/>
    <property type="evidence" value="ECO:0007669"/>
    <property type="project" value="UniProtKB-ARBA"/>
</dbReference>
<evidence type="ECO:0000256" key="8">
    <source>
        <dbReference type="ARBA" id="ARBA00023004"/>
    </source>
</evidence>
<dbReference type="AlphaFoldDB" id="A0A9R1WJ74"/>
<dbReference type="GO" id="GO:0046872">
    <property type="term" value="F:metal ion binding"/>
    <property type="evidence" value="ECO:0007669"/>
    <property type="project" value="UniProtKB-KW"/>
</dbReference>
<organism evidence="12 13">
    <name type="scientific">Lactuca sativa</name>
    <name type="common">Garden lettuce</name>
    <dbReference type="NCBI Taxonomy" id="4236"/>
    <lineage>
        <taxon>Eukaryota</taxon>
        <taxon>Viridiplantae</taxon>
        <taxon>Streptophyta</taxon>
        <taxon>Embryophyta</taxon>
        <taxon>Tracheophyta</taxon>
        <taxon>Spermatophyta</taxon>
        <taxon>Magnoliopsida</taxon>
        <taxon>eudicotyledons</taxon>
        <taxon>Gunneridae</taxon>
        <taxon>Pentapetalae</taxon>
        <taxon>asterids</taxon>
        <taxon>campanulids</taxon>
        <taxon>Asterales</taxon>
        <taxon>Asteraceae</taxon>
        <taxon>Cichorioideae</taxon>
        <taxon>Cichorieae</taxon>
        <taxon>Lactucinae</taxon>
        <taxon>Lactuca</taxon>
    </lineage>
</organism>
<keyword evidence="8 10" id="KW-0408">Iron</keyword>
<dbReference type="EC" id="1.14.11.61" evidence="4"/>
<dbReference type="SUPFAM" id="SSF51197">
    <property type="entry name" value="Clavaminate synthase-like"/>
    <property type="match status" value="1"/>
</dbReference>
<dbReference type="Pfam" id="PF03171">
    <property type="entry name" value="2OG-FeII_Oxy"/>
    <property type="match status" value="1"/>
</dbReference>
<dbReference type="InterPro" id="IPR026992">
    <property type="entry name" value="DIOX_N"/>
</dbReference>
<dbReference type="Gramene" id="rna-gnl|WGS:NBSK|LSAT_1X118560_mrna">
    <property type="protein sequence ID" value="cds-PLY79772.1"/>
    <property type="gene ID" value="gene-LSAT_1X118560"/>
</dbReference>
<proteinExistence type="inferred from homology"/>
<dbReference type="FunFam" id="2.60.120.330:FF:000023">
    <property type="entry name" value="Feruloyl CoA ortho-hydroxylase 1"/>
    <property type="match status" value="1"/>
</dbReference>